<name>A0ABN8F4Y5_9BACT</name>
<keyword evidence="6 7" id="KW-0472">Membrane</keyword>
<gene>
    <name evidence="9" type="ORF">LEM8419_00427</name>
</gene>
<comment type="caution">
    <text evidence="9">The sequence shown here is derived from an EMBL/GenBank/DDBJ whole genome shotgun (WGS) entry which is preliminary data.</text>
</comment>
<dbReference type="InterPro" id="IPR035952">
    <property type="entry name" value="Rhomboid-like_sf"/>
</dbReference>
<proteinExistence type="inferred from homology"/>
<feature type="transmembrane region" description="Helical" evidence="7">
    <location>
        <begin position="254"/>
        <end position="271"/>
    </location>
</feature>
<keyword evidence="3 7" id="KW-0812">Transmembrane</keyword>
<evidence type="ECO:0000256" key="7">
    <source>
        <dbReference type="SAM" id="Phobius"/>
    </source>
</evidence>
<protein>
    <recommendedName>
        <fullName evidence="8">Peptidase S54 rhomboid domain-containing protein</fullName>
    </recommendedName>
</protein>
<dbReference type="Gene3D" id="1.20.1540.10">
    <property type="entry name" value="Rhomboid-like"/>
    <property type="match status" value="1"/>
</dbReference>
<feature type="domain" description="Peptidase S54 rhomboid" evidence="8">
    <location>
        <begin position="52"/>
        <end position="108"/>
    </location>
</feature>
<comment type="subcellular location">
    <subcellularLocation>
        <location evidence="1">Membrane</location>
        <topology evidence="1">Multi-pass membrane protein</topology>
    </subcellularLocation>
</comment>
<feature type="transmembrane region" description="Helical" evidence="7">
    <location>
        <begin position="58"/>
        <end position="78"/>
    </location>
</feature>
<feature type="transmembrane region" description="Helical" evidence="7">
    <location>
        <begin position="12"/>
        <end position="30"/>
    </location>
</feature>
<evidence type="ECO:0000256" key="4">
    <source>
        <dbReference type="ARBA" id="ARBA00022801"/>
    </source>
</evidence>
<evidence type="ECO:0000256" key="2">
    <source>
        <dbReference type="ARBA" id="ARBA00009045"/>
    </source>
</evidence>
<keyword evidence="4" id="KW-0378">Hydrolase</keyword>
<organism evidence="9 10">
    <name type="scientific">Neolewinella maritima</name>
    <dbReference type="NCBI Taxonomy" id="1383882"/>
    <lineage>
        <taxon>Bacteria</taxon>
        <taxon>Pseudomonadati</taxon>
        <taxon>Bacteroidota</taxon>
        <taxon>Saprospiria</taxon>
        <taxon>Saprospirales</taxon>
        <taxon>Lewinellaceae</taxon>
        <taxon>Neolewinella</taxon>
    </lineage>
</organism>
<keyword evidence="10" id="KW-1185">Reference proteome</keyword>
<dbReference type="Proteomes" id="UP000837803">
    <property type="component" value="Unassembled WGS sequence"/>
</dbReference>
<feature type="transmembrane region" description="Helical" evidence="7">
    <location>
        <begin position="199"/>
        <end position="222"/>
    </location>
</feature>
<dbReference type="PANTHER" id="PTHR43731">
    <property type="entry name" value="RHOMBOID PROTEASE"/>
    <property type="match status" value="1"/>
</dbReference>
<keyword evidence="5 7" id="KW-1133">Transmembrane helix</keyword>
<accession>A0ABN8F4Y5</accession>
<dbReference type="InterPro" id="IPR050925">
    <property type="entry name" value="Rhomboid_protease_S54"/>
</dbReference>
<evidence type="ECO:0000256" key="3">
    <source>
        <dbReference type="ARBA" id="ARBA00022692"/>
    </source>
</evidence>
<sequence>MPPLTPIVKNLLIINVAVFAILFFLPNLGVSTGEWSDFLALHYPSSERFHPIQLVTHFFMHGGLTHIFFNMFGLFMFGPLLEMRYGPKRFLILYLAAAAGAVALHFGFTWFQLEQLQDQLAAFQQSPTLAHFNDFFGHLNTRDLSMDNGQRVSTVVANIQNELVLQTSDPEQTYRNALGMMQEYIDWQQSVPMVGASGAIYGIVGAFAILYPDFKLALIFLPIPIKARYFVPVILAVEVFLGVMQYSWDPIAHWAHIGGALTGGLLAYFWYRSEPPAGAQRWDRGVPR</sequence>
<dbReference type="InterPro" id="IPR022764">
    <property type="entry name" value="Peptidase_S54_rhomboid_dom"/>
</dbReference>
<feature type="domain" description="Peptidase S54 rhomboid" evidence="8">
    <location>
        <begin position="188"/>
        <end position="271"/>
    </location>
</feature>
<dbReference type="PANTHER" id="PTHR43731:SF14">
    <property type="entry name" value="PRESENILIN-ASSOCIATED RHOMBOID-LIKE PROTEIN, MITOCHONDRIAL"/>
    <property type="match status" value="1"/>
</dbReference>
<reference evidence="9" key="1">
    <citation type="submission" date="2021-12" db="EMBL/GenBank/DDBJ databases">
        <authorList>
            <person name="Rodrigo-Torres L."/>
            <person name="Arahal R. D."/>
            <person name="Lucena T."/>
        </authorList>
    </citation>
    <scope>NUCLEOTIDE SEQUENCE</scope>
    <source>
        <strain evidence="9">CECT 8419</strain>
    </source>
</reference>
<evidence type="ECO:0000259" key="8">
    <source>
        <dbReference type="Pfam" id="PF01694"/>
    </source>
</evidence>
<dbReference type="RefSeq" id="WP_238749328.1">
    <property type="nucleotide sequence ID" value="NZ_CAKLPZ010000001.1"/>
</dbReference>
<evidence type="ECO:0000256" key="1">
    <source>
        <dbReference type="ARBA" id="ARBA00004141"/>
    </source>
</evidence>
<evidence type="ECO:0000256" key="5">
    <source>
        <dbReference type="ARBA" id="ARBA00022989"/>
    </source>
</evidence>
<feature type="transmembrane region" description="Helical" evidence="7">
    <location>
        <begin position="229"/>
        <end position="248"/>
    </location>
</feature>
<evidence type="ECO:0000313" key="9">
    <source>
        <dbReference type="EMBL" id="CAH0999131.1"/>
    </source>
</evidence>
<dbReference type="EMBL" id="CAKLPZ010000001">
    <property type="protein sequence ID" value="CAH0999131.1"/>
    <property type="molecule type" value="Genomic_DNA"/>
</dbReference>
<comment type="similarity">
    <text evidence="2">Belongs to the peptidase S54 family.</text>
</comment>
<dbReference type="SUPFAM" id="SSF144091">
    <property type="entry name" value="Rhomboid-like"/>
    <property type="match status" value="1"/>
</dbReference>
<evidence type="ECO:0000313" key="10">
    <source>
        <dbReference type="Proteomes" id="UP000837803"/>
    </source>
</evidence>
<evidence type="ECO:0000256" key="6">
    <source>
        <dbReference type="ARBA" id="ARBA00023136"/>
    </source>
</evidence>
<dbReference type="Pfam" id="PF01694">
    <property type="entry name" value="Rhomboid"/>
    <property type="match status" value="2"/>
</dbReference>
<feature type="transmembrane region" description="Helical" evidence="7">
    <location>
        <begin position="90"/>
        <end position="111"/>
    </location>
</feature>